<dbReference type="EMBL" id="APND01000008">
    <property type="protein sequence ID" value="MES1930894.1"/>
    <property type="molecule type" value="Genomic_DNA"/>
</dbReference>
<gene>
    <name evidence="1" type="ORF">SADO_16663</name>
</gene>
<protein>
    <recommendedName>
        <fullName evidence="3">WYL domain-containing protein</fullName>
    </recommendedName>
</protein>
<dbReference type="Proteomes" id="UP001460888">
    <property type="component" value="Unassembled WGS sequence"/>
</dbReference>
<comment type="caution">
    <text evidence="1">The sequence shown here is derived from an EMBL/GenBank/DDBJ whole genome shotgun (WGS) entry which is preliminary data.</text>
</comment>
<accession>A0ABV2B636</accession>
<proteinExistence type="predicted"/>
<name>A0ABV2B636_9GAMM</name>
<reference evidence="1 2" key="1">
    <citation type="submission" date="2013-03" db="EMBL/GenBank/DDBJ databases">
        <title>Salinisphaera dokdonensis CL-ES53 Genome Sequencing.</title>
        <authorList>
            <person name="Li C."/>
            <person name="Lai Q."/>
            <person name="Shao Z."/>
        </authorList>
    </citation>
    <scope>NUCLEOTIDE SEQUENCE [LARGE SCALE GENOMIC DNA]</scope>
    <source>
        <strain evidence="1 2">CL-ES53</strain>
    </source>
</reference>
<evidence type="ECO:0008006" key="3">
    <source>
        <dbReference type="Google" id="ProtNLM"/>
    </source>
</evidence>
<evidence type="ECO:0000313" key="2">
    <source>
        <dbReference type="Proteomes" id="UP001460888"/>
    </source>
</evidence>
<organism evidence="1 2">
    <name type="scientific">Salinisphaera dokdonensis CL-ES53</name>
    <dbReference type="NCBI Taxonomy" id="1304272"/>
    <lineage>
        <taxon>Bacteria</taxon>
        <taxon>Pseudomonadati</taxon>
        <taxon>Pseudomonadota</taxon>
        <taxon>Gammaproteobacteria</taxon>
        <taxon>Salinisphaerales</taxon>
        <taxon>Salinisphaeraceae</taxon>
        <taxon>Salinisphaera</taxon>
    </lineage>
</organism>
<evidence type="ECO:0000313" key="1">
    <source>
        <dbReference type="EMBL" id="MES1930894.1"/>
    </source>
</evidence>
<keyword evidence="2" id="KW-1185">Reference proteome</keyword>
<dbReference type="RefSeq" id="WP_353113553.1">
    <property type="nucleotide sequence ID" value="NZ_APND01000008.1"/>
</dbReference>
<sequence>MSDTAQASLNDTLRRRAYRLSRAELARRMGYRRVDEKLIARIDYVLGDPLPGLDSSHYDFRYSGDEFLISLCDALEIDPALRTAEHARIRVLVSHRNTAFRPVIFVDTGFKRCNEPIFVLGLMEPRRWLGFDRSFLDLGLGEQFITARERVVAHYEETAGTLPLWGVIQRYLFQYAANAVLILDTDGRAIGETDAIRADRATTTIQGRDAGAVIKPVSGASPEDESR</sequence>